<sequence>MSPEIEIELLTKYPKVLGYINEEGTYKTRLWGGFQCGDGWHQLIDTLCASIQARAEATGLQVHATQIKEKFGSLRFYFQGGDDHISGMIDLAEGLSSKICEICGKPGQKKNVQGWLITRCDAHTPT</sequence>
<protein>
    <submittedName>
        <fullName evidence="1">Uncharacterized protein</fullName>
    </submittedName>
</protein>
<dbReference type="Proteomes" id="UP000196082">
    <property type="component" value="Unassembled WGS sequence"/>
</dbReference>
<comment type="caution">
    <text evidence="1">The sequence shown here is derived from an EMBL/GenBank/DDBJ whole genome shotgun (WGS) entry which is preliminary data.</text>
</comment>
<organism evidence="1 2">
    <name type="scientific">Pseudomonas putida</name>
    <name type="common">Arthrobacter siderocapsulatus</name>
    <dbReference type="NCBI Taxonomy" id="303"/>
    <lineage>
        <taxon>Bacteria</taxon>
        <taxon>Pseudomonadati</taxon>
        <taxon>Pseudomonadota</taxon>
        <taxon>Gammaproteobacteria</taxon>
        <taxon>Pseudomonadales</taxon>
        <taxon>Pseudomonadaceae</taxon>
        <taxon>Pseudomonas</taxon>
    </lineage>
</organism>
<reference evidence="1 2" key="1">
    <citation type="submission" date="2017-05" db="EMBL/GenBank/DDBJ databases">
        <title>Whole genome sequence of Pseudomonas putida isolate 1312 commercialized as a biostimulant.</title>
        <authorList>
            <person name="Crovadore J."/>
            <person name="Blanc P."/>
            <person name="Chablais R."/>
            <person name="Cochard B."/>
            <person name="Grizard D."/>
            <person name="Lefort F."/>
        </authorList>
    </citation>
    <scope>NUCLEOTIDE SEQUENCE [LARGE SCALE GENOMIC DNA]</scope>
    <source>
        <strain evidence="1 2">1312</strain>
    </source>
</reference>
<dbReference type="RefSeq" id="WP_086978015.1">
    <property type="nucleotide sequence ID" value="NZ_NFSB01000086.1"/>
</dbReference>
<dbReference type="EMBL" id="NFSB01000086">
    <property type="protein sequence ID" value="OUM26937.1"/>
    <property type="molecule type" value="Genomic_DNA"/>
</dbReference>
<proteinExistence type="predicted"/>
<accession>A0A1Y3KM60</accession>
<name>A0A1Y3KM60_PSEPU</name>
<evidence type="ECO:0000313" key="1">
    <source>
        <dbReference type="EMBL" id="OUM26937.1"/>
    </source>
</evidence>
<gene>
    <name evidence="1" type="ORF">B8W72_22455</name>
</gene>
<evidence type="ECO:0000313" key="2">
    <source>
        <dbReference type="Proteomes" id="UP000196082"/>
    </source>
</evidence>
<dbReference type="AlphaFoldDB" id="A0A1Y3KM60"/>